<reference evidence="2" key="1">
    <citation type="submission" date="2021-01" db="EMBL/GenBank/DDBJ databases">
        <title>Whole genome shotgun sequence of Acrocarpospora phusangensis NBRC 108782.</title>
        <authorList>
            <person name="Komaki H."/>
            <person name="Tamura T."/>
        </authorList>
    </citation>
    <scope>NUCLEOTIDE SEQUENCE</scope>
    <source>
        <strain evidence="2">NBRC 108782</strain>
    </source>
</reference>
<dbReference type="Proteomes" id="UP000640052">
    <property type="component" value="Unassembled WGS sequence"/>
</dbReference>
<comment type="caution">
    <text evidence="2">The sequence shown here is derived from an EMBL/GenBank/DDBJ whole genome shotgun (WGS) entry which is preliminary data.</text>
</comment>
<dbReference type="InterPro" id="IPR002575">
    <property type="entry name" value="Aminoglycoside_PTrfase"/>
</dbReference>
<protein>
    <submittedName>
        <fullName evidence="2">Phosphotransferase</fullName>
    </submittedName>
</protein>
<evidence type="ECO:0000313" key="3">
    <source>
        <dbReference type="Proteomes" id="UP000640052"/>
    </source>
</evidence>
<name>A0A919QIE7_9ACTN</name>
<proteinExistence type="predicted"/>
<evidence type="ECO:0000259" key="1">
    <source>
        <dbReference type="Pfam" id="PF01636"/>
    </source>
</evidence>
<organism evidence="2 3">
    <name type="scientific">Acrocarpospora phusangensis</name>
    <dbReference type="NCBI Taxonomy" id="1070424"/>
    <lineage>
        <taxon>Bacteria</taxon>
        <taxon>Bacillati</taxon>
        <taxon>Actinomycetota</taxon>
        <taxon>Actinomycetes</taxon>
        <taxon>Streptosporangiales</taxon>
        <taxon>Streptosporangiaceae</taxon>
        <taxon>Acrocarpospora</taxon>
    </lineage>
</organism>
<dbReference type="EMBL" id="BOOA01000133">
    <property type="protein sequence ID" value="GIH29527.1"/>
    <property type="molecule type" value="Genomic_DNA"/>
</dbReference>
<sequence>MRRPAGPWTPAVHALLTHLHEVGFAGAPRPLGIDDQGREVLTFAPGTVVWPDHFALLDPVHRLGRVARLIRDFHDAVQGFVPPAEASWRVFIPADGADIIAHHDLAPWNLVADGDHGWVFIDWDGAGPGTRLWDVAYALHGFVPLSAHPAWQRTDAAMRLRIFADAYGLDEAQRHQLVPLLSRRTRAMHDFLRQQAIDGAQPWTRLWDEGHGDAWLSDAEYIEEYEQLWVRALVS</sequence>
<accession>A0A919QIE7</accession>
<dbReference type="InterPro" id="IPR011009">
    <property type="entry name" value="Kinase-like_dom_sf"/>
</dbReference>
<dbReference type="Gene3D" id="3.90.1200.10">
    <property type="match status" value="1"/>
</dbReference>
<dbReference type="SUPFAM" id="SSF56112">
    <property type="entry name" value="Protein kinase-like (PK-like)"/>
    <property type="match status" value="1"/>
</dbReference>
<dbReference type="AlphaFoldDB" id="A0A919QIE7"/>
<dbReference type="Pfam" id="PF01636">
    <property type="entry name" value="APH"/>
    <property type="match status" value="1"/>
</dbReference>
<feature type="domain" description="Aminoglycoside phosphotransferase" evidence="1">
    <location>
        <begin position="92"/>
        <end position="149"/>
    </location>
</feature>
<keyword evidence="3" id="KW-1185">Reference proteome</keyword>
<gene>
    <name evidence="2" type="ORF">Aph01nite_78370</name>
</gene>
<evidence type="ECO:0000313" key="2">
    <source>
        <dbReference type="EMBL" id="GIH29527.1"/>
    </source>
</evidence>